<evidence type="ECO:0000256" key="12">
    <source>
        <dbReference type="ARBA" id="ARBA00023004"/>
    </source>
</evidence>
<dbReference type="AlphaFoldDB" id="A0A542BLE9"/>
<evidence type="ECO:0000256" key="9">
    <source>
        <dbReference type="ARBA" id="ARBA00022837"/>
    </source>
</evidence>
<dbReference type="PIRSF" id="PIRSF000243">
    <property type="entry name" value="Cyt_c552"/>
    <property type="match status" value="1"/>
</dbReference>
<feature type="binding site" evidence="15">
    <location>
        <position position="220"/>
    </location>
    <ligand>
        <name>Ca(2+)</name>
        <dbReference type="ChEBI" id="CHEBI:29108"/>
    </ligand>
</feature>
<reference evidence="16" key="1">
    <citation type="submission" date="2019-06" db="EMBL/GenBank/DDBJ databases">
        <authorList>
            <person name="Deangelis K."/>
            <person name="Huntemann M."/>
            <person name="Clum A."/>
            <person name="Pillay M."/>
            <person name="Palaniappan K."/>
            <person name="Varghese N."/>
            <person name="Mikhailova N."/>
            <person name="Stamatis D."/>
            <person name="Reddy T."/>
            <person name="Daum C."/>
            <person name="Shapiro N."/>
            <person name="Ivanova N."/>
            <person name="Kyrpides N."/>
            <person name="Woyke T."/>
        </authorList>
    </citation>
    <scope>NUCLEOTIDE SEQUENCE [LARGE SCALE GENOMIC DNA]</scope>
    <source>
        <strain evidence="16">128R</strain>
    </source>
</reference>
<dbReference type="SUPFAM" id="SSF48695">
    <property type="entry name" value="Multiheme cytochromes"/>
    <property type="match status" value="1"/>
</dbReference>
<keyword evidence="11 15" id="KW-0560">Oxidoreductase</keyword>
<keyword evidence="4 15" id="KW-0813">Transport</keyword>
<protein>
    <recommendedName>
        <fullName evidence="15">Cytochrome c-552</fullName>
        <ecNumber evidence="15">1.7.2.2</ecNumber>
    </recommendedName>
    <alternativeName>
        <fullName evidence="15">Ammonia-forming cytochrome c nitrite reductase</fullName>
        <shortName evidence="15">Cytochrome c nitrite reductase</shortName>
    </alternativeName>
</protein>
<feature type="binding site" evidence="15">
    <location>
        <position position="221"/>
    </location>
    <ligand>
        <name>substrate</name>
    </ligand>
</feature>
<dbReference type="PANTHER" id="PTHR30633">
    <property type="entry name" value="CYTOCHROME C-552 RESPIRATORY NITRITE REDUCTASE"/>
    <property type="match status" value="1"/>
</dbReference>
<feature type="binding site" description="covalent" evidence="15">
    <location>
        <position position="322"/>
    </location>
    <ligand>
        <name>heme c</name>
        <dbReference type="ChEBI" id="CHEBI:61717"/>
        <label>5</label>
    </ligand>
</feature>
<dbReference type="GO" id="GO:0042128">
    <property type="term" value="P:nitrate assimilation"/>
    <property type="evidence" value="ECO:0007669"/>
    <property type="project" value="UniProtKB-UniRule"/>
</dbReference>
<evidence type="ECO:0000256" key="4">
    <source>
        <dbReference type="ARBA" id="ARBA00022448"/>
    </source>
</evidence>
<feature type="binding site" description="axial binding residue" evidence="15">
    <location>
        <position position="169"/>
    </location>
    <ligand>
        <name>heme c</name>
        <dbReference type="ChEBI" id="CHEBI:61717"/>
        <label>2</label>
    </ligand>
    <ligandPart>
        <name>Fe</name>
        <dbReference type="ChEBI" id="CHEBI:18248"/>
    </ligandPart>
</feature>
<feature type="binding site" description="covalent" evidence="15">
    <location>
        <position position="217"/>
    </location>
    <ligand>
        <name>heme c</name>
        <dbReference type="ChEBI" id="CHEBI:61717"/>
        <label>3</label>
    </ligand>
</feature>
<reference evidence="16" key="2">
    <citation type="submission" date="2019-08" db="EMBL/GenBank/DDBJ databases">
        <title>Investigation of anaerobic lignin degradation for improved lignocellulosic biofuels.</title>
        <authorList>
            <person name="Deangelis K.PhD."/>
        </authorList>
    </citation>
    <scope>NUCLEOTIDE SEQUENCE [LARGE SCALE GENOMIC DNA]</scope>
    <source>
        <strain evidence="16">128R</strain>
    </source>
</reference>
<keyword evidence="12 15" id="KW-0408">Iron</keyword>
<keyword evidence="5 15" id="KW-0349">Heme</keyword>
<accession>A0A542BLE9</accession>
<evidence type="ECO:0000256" key="13">
    <source>
        <dbReference type="ARBA" id="ARBA00049131"/>
    </source>
</evidence>
<feature type="binding site" description="axial binding residue" evidence="15">
    <location>
        <position position="131"/>
    </location>
    <ligand>
        <name>heme c</name>
        <dbReference type="ChEBI" id="CHEBI:61717"/>
        <label>1</label>
    </ligand>
    <ligandPart>
        <name>Fe</name>
        <dbReference type="ChEBI" id="CHEBI:18248"/>
    </ligandPart>
</feature>
<gene>
    <name evidence="15" type="primary">nrfA</name>
    <name evidence="16" type="ORF">FHU10_0529</name>
</gene>
<keyword evidence="7 15" id="KW-0732">Signal</keyword>
<dbReference type="FunFam" id="1.10.1130.10:FF:000002">
    <property type="entry name" value="Cytochrome c-552"/>
    <property type="match status" value="1"/>
</dbReference>
<dbReference type="GO" id="GO:0019645">
    <property type="term" value="P:anaerobic electron transport chain"/>
    <property type="evidence" value="ECO:0007669"/>
    <property type="project" value="TreeGrafter"/>
</dbReference>
<organism evidence="16">
    <name type="scientific">Serratia fonticola</name>
    <dbReference type="NCBI Taxonomy" id="47917"/>
    <lineage>
        <taxon>Bacteria</taxon>
        <taxon>Pseudomonadati</taxon>
        <taxon>Pseudomonadota</taxon>
        <taxon>Gammaproteobacteria</taxon>
        <taxon>Enterobacterales</taxon>
        <taxon>Yersiniaceae</taxon>
        <taxon>Serratia</taxon>
    </lineage>
</organism>
<comment type="similarity">
    <text evidence="3 15">Belongs to the cytochrome c-552 family.</text>
</comment>
<evidence type="ECO:0000256" key="1">
    <source>
        <dbReference type="ARBA" id="ARBA00004418"/>
    </source>
</evidence>
<keyword evidence="9 15" id="KW-0106">Calcium</keyword>
<feature type="binding site" description="axial binding residue" evidence="15">
    <location>
        <position position="323"/>
    </location>
    <ligand>
        <name>heme c</name>
        <dbReference type="ChEBI" id="CHEBI:61717"/>
        <label>5</label>
    </ligand>
    <ligandPart>
        <name>Fe</name>
        <dbReference type="ChEBI" id="CHEBI:18248"/>
    </ligandPart>
</feature>
<evidence type="ECO:0000256" key="6">
    <source>
        <dbReference type="ARBA" id="ARBA00022723"/>
    </source>
</evidence>
<comment type="caution">
    <text evidence="16">The sequence shown here is derived from an EMBL/GenBank/DDBJ whole genome shotgun (WGS) entry which is preliminary data.</text>
</comment>
<dbReference type="GO" id="GO:0030288">
    <property type="term" value="C:outer membrane-bounded periplasmic space"/>
    <property type="evidence" value="ECO:0007669"/>
    <property type="project" value="TreeGrafter"/>
</dbReference>
<feature type="binding site" evidence="15">
    <location>
        <position position="269"/>
    </location>
    <ligand>
        <name>substrate</name>
    </ligand>
</feature>
<feature type="binding site" description="covalent" evidence="15">
    <location>
        <position position="127"/>
    </location>
    <ligand>
        <name>heme c</name>
        <dbReference type="ChEBI" id="CHEBI:61717"/>
        <label>1</label>
    </ligand>
</feature>
<feature type="binding site" description="covalent" evidence="15">
    <location>
        <position position="130"/>
    </location>
    <ligand>
        <name>heme c</name>
        <dbReference type="ChEBI" id="CHEBI:61717"/>
        <label>1</label>
    </ligand>
</feature>
<feature type="binding site" evidence="15">
    <location>
        <position position="266"/>
    </location>
    <ligand>
        <name>Ca(2+)</name>
        <dbReference type="ChEBI" id="CHEBI:29108"/>
    </ligand>
</feature>
<feature type="binding site" evidence="15">
    <location>
        <position position="221"/>
    </location>
    <ligand>
        <name>Ca(2+)</name>
        <dbReference type="ChEBI" id="CHEBI:29108"/>
    </ligand>
</feature>
<feature type="binding site" description="covalent" evidence="15">
    <location>
        <position position="168"/>
    </location>
    <ligand>
        <name>heme c</name>
        <dbReference type="ChEBI" id="CHEBI:61717"/>
        <label>2</label>
    </ligand>
</feature>
<dbReference type="InterPro" id="IPR003321">
    <property type="entry name" value="Cyt_c552"/>
</dbReference>
<name>A0A542BLE9_SERFO</name>
<dbReference type="UniPathway" id="UPA00653"/>
<dbReference type="CDD" id="cd00548">
    <property type="entry name" value="NrfA-like"/>
    <property type="match status" value="1"/>
</dbReference>
<comment type="function">
    <text evidence="14">Catalyzes the reduction of nitrite to ammonia, consuming six electrons in the process. Has very low activity toward hydroxylamine. Has even lower activity toward sulfite. Sulfite reductase activity is maximal at neutral pH.</text>
</comment>
<dbReference type="EC" id="1.7.2.2" evidence="15"/>
<evidence type="ECO:0000256" key="5">
    <source>
        <dbReference type="ARBA" id="ARBA00022617"/>
    </source>
</evidence>
<dbReference type="GO" id="GO:0020037">
    <property type="term" value="F:heme binding"/>
    <property type="evidence" value="ECO:0007669"/>
    <property type="project" value="InterPro"/>
</dbReference>
<feature type="binding site" description="axial binding residue" evidence="15">
    <location>
        <position position="218"/>
    </location>
    <ligand>
        <name>heme c</name>
        <dbReference type="ChEBI" id="CHEBI:61717"/>
        <label>3</label>
    </ligand>
    <ligandPart>
        <name>Fe</name>
        <dbReference type="ChEBI" id="CHEBI:18248"/>
    </ligandPart>
</feature>
<dbReference type="NCBIfam" id="NF008339">
    <property type="entry name" value="PRK11125.1"/>
    <property type="match status" value="1"/>
</dbReference>
<comment type="cofactor">
    <cofactor evidence="15">
        <name>heme c</name>
        <dbReference type="ChEBI" id="CHEBI:61717"/>
    </cofactor>
    <text evidence="15">Binds 5 heme c groups covalently per monomer.</text>
</comment>
<feature type="binding site" description="axial binding residue" evidence="15">
    <location>
        <position position="291"/>
    </location>
    <ligand>
        <name>heme c</name>
        <dbReference type="ChEBI" id="CHEBI:61717"/>
        <label>4</label>
    </ligand>
    <ligandPart>
        <name>Fe</name>
        <dbReference type="ChEBI" id="CHEBI:18248"/>
    </ligandPart>
</feature>
<feature type="binding site" description="covalent" evidence="15">
    <location>
        <position position="319"/>
    </location>
    <ligand>
        <name>heme c</name>
        <dbReference type="ChEBI" id="CHEBI:61717"/>
        <label>5</label>
    </ligand>
</feature>
<sequence precursor="true">MDGMLMNKVSNILMLFLAGMTTGFLSLSALASDAPQAAASQKVEARNETFSAPHPDQYQSWKATAEQSERVDALAEDPRLVILWAGYPFAKDYNKPRGHAYALMDIRETLRTGAPKTAEDGPLPMACWSCKSPDVARVIAEQGEASYFHGQWARGGPEIVNDLGCADCHNTASADFAAGKPALTLSRPYAARAMQAIGKPFDKAGRFDQQSMVCGQCHVEYYFDGKDKMVKFPWDKGTTVDEMEVYYDTIAFSDWTNPLSKAPMLKAQHPEYETWREGIHGKNNVTCIDCHMPKVQNAQGKIYTDHKIGNPFDNFEQTCRNCHTQDKASLQEVVAKRKHDITEIKLKVEDQLVHAHFEAKAAWDAGATEAEMKPILTQIRHAQWRWDFAIASHGIHMHAPDVALRVLGTALDQAAQARTQLVRLLANKGITHEIVLPDISTKEKAQLALGMDMPQLNAEKQEFLKTVVPQWDEQAQKAGLLSK</sequence>
<dbReference type="HAMAP" id="MF_01182">
    <property type="entry name" value="Cytochrom_C552"/>
    <property type="match status" value="1"/>
</dbReference>
<keyword evidence="8 15" id="KW-0574">Periplasm</keyword>
<feature type="binding site" description="axial binding residue" evidence="15">
    <location>
        <position position="99"/>
    </location>
    <ligand>
        <name>heme c</name>
        <dbReference type="ChEBI" id="CHEBI:61717"/>
        <label>3</label>
    </ligand>
    <ligandPart>
        <name>Fe</name>
        <dbReference type="ChEBI" id="CHEBI:18248"/>
    </ligandPart>
</feature>
<dbReference type="FunFam" id="1.20.140.10:FF:000014">
    <property type="entry name" value="Cytochrome c-552"/>
    <property type="match status" value="1"/>
</dbReference>
<feature type="signal peptide" evidence="15">
    <location>
        <begin position="1"/>
        <end position="31"/>
    </location>
</feature>
<dbReference type="PANTHER" id="PTHR30633:SF0">
    <property type="entry name" value="CYTOCHROME C-552"/>
    <property type="match status" value="1"/>
</dbReference>
<feature type="binding site" description="covalent" evidence="15">
    <location>
        <position position="290"/>
    </location>
    <ligand>
        <name>heme c</name>
        <dbReference type="ChEBI" id="CHEBI:61717"/>
        <label>4</label>
    </ligand>
</feature>
<keyword evidence="6 15" id="KW-0479">Metal-binding</keyword>
<comment type="subcellular location">
    <subcellularLocation>
        <location evidence="1 15">Periplasm</location>
    </subcellularLocation>
</comment>
<dbReference type="GO" id="GO:0042279">
    <property type="term" value="F:nitrite reductase (cytochrome, ammonia-forming) activity"/>
    <property type="evidence" value="ECO:0007669"/>
    <property type="project" value="UniProtKB-UniRule"/>
</dbReference>
<feature type="binding site" description="covalent" evidence="15">
    <location>
        <position position="214"/>
    </location>
    <ligand>
        <name>heme c</name>
        <dbReference type="ChEBI" id="CHEBI:61717"/>
        <label>3</label>
    </ligand>
</feature>
<evidence type="ECO:0000256" key="14">
    <source>
        <dbReference type="ARBA" id="ARBA00058745"/>
    </source>
</evidence>
<dbReference type="InterPro" id="IPR036280">
    <property type="entry name" value="Multihaem_cyt_sf"/>
</dbReference>
<feature type="binding site" description="axial binding residue" evidence="15">
    <location>
        <position position="280"/>
    </location>
    <ligand>
        <name>heme c</name>
        <dbReference type="ChEBI" id="CHEBI:61717"/>
        <label>5</label>
    </ligand>
    <ligandPart>
        <name>Fe</name>
        <dbReference type="ChEBI" id="CHEBI:18248"/>
    </ligandPart>
</feature>
<dbReference type="EMBL" id="VISQ01000001">
    <property type="protein sequence ID" value="TVZ68110.1"/>
    <property type="molecule type" value="Genomic_DNA"/>
</dbReference>
<comment type="pathway">
    <text evidence="2 15">Nitrogen metabolism; nitrate reduction (assimilation).</text>
</comment>
<dbReference type="Gene3D" id="1.10.1130.10">
    <property type="entry name" value="Flavocytochrome C3, Chain A"/>
    <property type="match status" value="1"/>
</dbReference>
<keyword evidence="10 15" id="KW-0249">Electron transport</keyword>
<evidence type="ECO:0000256" key="7">
    <source>
        <dbReference type="ARBA" id="ARBA00022729"/>
    </source>
</evidence>
<evidence type="ECO:0000256" key="3">
    <source>
        <dbReference type="ARBA" id="ARBA00009288"/>
    </source>
</evidence>
<comment type="cofactor">
    <cofactor evidence="15">
        <name>Ca(2+)</name>
        <dbReference type="ChEBI" id="CHEBI:29108"/>
    </cofactor>
    <text evidence="15">Binds 1 Ca(2+) ion per monomer.</text>
</comment>
<feature type="binding site" description="covalent" evidence="15">
    <location>
        <position position="287"/>
    </location>
    <ligand>
        <name>heme c</name>
        <dbReference type="ChEBI" id="CHEBI:61717"/>
        <label>4</label>
    </ligand>
</feature>
<feature type="binding site" description="covalent" evidence="15">
    <location>
        <position position="165"/>
    </location>
    <ligand>
        <name>heme c</name>
        <dbReference type="ChEBI" id="CHEBI:61717"/>
        <label>2</label>
    </ligand>
</feature>
<proteinExistence type="inferred from homology"/>
<comment type="catalytic activity">
    <reaction evidence="13 15">
        <text>6 Fe(III)-[cytochrome c] + NH4(+) + 2 H2O = 6 Fe(II)-[cytochrome c] + nitrite + 8 H(+)</text>
        <dbReference type="Rhea" id="RHEA:13089"/>
        <dbReference type="Rhea" id="RHEA-COMP:10350"/>
        <dbReference type="Rhea" id="RHEA-COMP:14399"/>
        <dbReference type="ChEBI" id="CHEBI:15377"/>
        <dbReference type="ChEBI" id="CHEBI:15378"/>
        <dbReference type="ChEBI" id="CHEBI:16301"/>
        <dbReference type="ChEBI" id="CHEBI:28938"/>
        <dbReference type="ChEBI" id="CHEBI:29033"/>
        <dbReference type="ChEBI" id="CHEBI:29034"/>
        <dbReference type="EC" id="1.7.2.2"/>
    </reaction>
</comment>
<dbReference type="Gene3D" id="1.20.140.10">
    <property type="entry name" value="Butyryl-CoA Dehydrogenase, subunit A, domain 3"/>
    <property type="match status" value="1"/>
</dbReference>
<dbReference type="Pfam" id="PF02335">
    <property type="entry name" value="Cytochrom_C552"/>
    <property type="match status" value="1"/>
</dbReference>
<evidence type="ECO:0000256" key="8">
    <source>
        <dbReference type="ARBA" id="ARBA00022764"/>
    </source>
</evidence>
<feature type="binding site" description="axial binding residue" evidence="15">
    <location>
        <position position="306"/>
    </location>
    <ligand>
        <name>heme c</name>
        <dbReference type="ChEBI" id="CHEBI:61717"/>
        <label>2</label>
    </ligand>
    <ligandPart>
        <name>Fe</name>
        <dbReference type="ChEBI" id="CHEBI:18248"/>
    </ligandPart>
</feature>
<evidence type="ECO:0000256" key="10">
    <source>
        <dbReference type="ARBA" id="ARBA00022982"/>
    </source>
</evidence>
<evidence type="ECO:0000256" key="11">
    <source>
        <dbReference type="ARBA" id="ARBA00023002"/>
    </source>
</evidence>
<dbReference type="InterPro" id="IPR017570">
    <property type="entry name" value="Cyt_c_NO2Rdtase_formate-dep"/>
</dbReference>
<feature type="chain" id="PRO_5022274053" description="Cytochrome c-552" evidence="15">
    <location>
        <begin position="32"/>
        <end position="483"/>
    </location>
</feature>
<dbReference type="GO" id="GO:0005506">
    <property type="term" value="F:iron ion binding"/>
    <property type="evidence" value="ECO:0007669"/>
    <property type="project" value="UniProtKB-UniRule"/>
</dbReference>
<dbReference type="NCBIfam" id="TIGR03152">
    <property type="entry name" value="cyto_c552_HCOOH"/>
    <property type="match status" value="1"/>
</dbReference>
<feature type="binding site" description="axial binding residue" evidence="15">
    <location>
        <position position="398"/>
    </location>
    <ligand>
        <name>heme c</name>
        <dbReference type="ChEBI" id="CHEBI:61717"/>
        <label>4</label>
    </ligand>
    <ligandPart>
        <name>Fe</name>
        <dbReference type="ChEBI" id="CHEBI:18248"/>
    </ligandPart>
</feature>
<evidence type="ECO:0000256" key="2">
    <source>
        <dbReference type="ARBA" id="ARBA00005096"/>
    </source>
</evidence>
<feature type="binding site" evidence="15">
    <location>
        <position position="268"/>
    </location>
    <ligand>
        <name>Ca(2+)</name>
        <dbReference type="ChEBI" id="CHEBI:29108"/>
    </ligand>
</feature>
<dbReference type="GO" id="GO:0005509">
    <property type="term" value="F:calcium ion binding"/>
    <property type="evidence" value="ECO:0007669"/>
    <property type="project" value="UniProtKB-UniRule"/>
</dbReference>
<evidence type="ECO:0000313" key="16">
    <source>
        <dbReference type="EMBL" id="TVZ68110.1"/>
    </source>
</evidence>
<evidence type="ECO:0000256" key="15">
    <source>
        <dbReference type="HAMAP-Rule" id="MF_01182"/>
    </source>
</evidence>